<dbReference type="EMBL" id="JARKIF010000017">
    <property type="protein sequence ID" value="KAJ7620358.1"/>
    <property type="molecule type" value="Genomic_DNA"/>
</dbReference>
<dbReference type="CDD" id="cd21037">
    <property type="entry name" value="MLKL_NTD"/>
    <property type="match status" value="1"/>
</dbReference>
<comment type="caution">
    <text evidence="1">The sequence shown here is derived from an EMBL/GenBank/DDBJ whole genome shotgun (WGS) entry which is preliminary data.</text>
</comment>
<proteinExistence type="predicted"/>
<dbReference type="GO" id="GO:0007166">
    <property type="term" value="P:cell surface receptor signaling pathway"/>
    <property type="evidence" value="ECO:0007669"/>
    <property type="project" value="InterPro"/>
</dbReference>
<dbReference type="AlphaFoldDB" id="A0AAD7FHK3"/>
<evidence type="ECO:0000313" key="1">
    <source>
        <dbReference type="EMBL" id="KAJ7620358.1"/>
    </source>
</evidence>
<evidence type="ECO:0000313" key="2">
    <source>
        <dbReference type="Proteomes" id="UP001221142"/>
    </source>
</evidence>
<keyword evidence="2" id="KW-1185">Reference proteome</keyword>
<name>A0AAD7FHK3_9AGAR</name>
<dbReference type="InterPro" id="IPR059179">
    <property type="entry name" value="MLKL-like_MCAfunc"/>
</dbReference>
<dbReference type="Proteomes" id="UP001221142">
    <property type="component" value="Unassembled WGS sequence"/>
</dbReference>
<reference evidence="1" key="1">
    <citation type="submission" date="2023-03" db="EMBL/GenBank/DDBJ databases">
        <title>Massive genome expansion in bonnet fungi (Mycena s.s.) driven by repeated elements and novel gene families across ecological guilds.</title>
        <authorList>
            <consortium name="Lawrence Berkeley National Laboratory"/>
            <person name="Harder C.B."/>
            <person name="Miyauchi S."/>
            <person name="Viragh M."/>
            <person name="Kuo A."/>
            <person name="Thoen E."/>
            <person name="Andreopoulos B."/>
            <person name="Lu D."/>
            <person name="Skrede I."/>
            <person name="Drula E."/>
            <person name="Henrissat B."/>
            <person name="Morin E."/>
            <person name="Kohler A."/>
            <person name="Barry K."/>
            <person name="LaButti K."/>
            <person name="Morin E."/>
            <person name="Salamov A."/>
            <person name="Lipzen A."/>
            <person name="Mereny Z."/>
            <person name="Hegedus B."/>
            <person name="Baldrian P."/>
            <person name="Stursova M."/>
            <person name="Weitz H."/>
            <person name="Taylor A."/>
            <person name="Grigoriev I.V."/>
            <person name="Nagy L.G."/>
            <person name="Martin F."/>
            <person name="Kauserud H."/>
        </authorList>
    </citation>
    <scope>NUCLEOTIDE SEQUENCE</scope>
    <source>
        <strain evidence="1">9284</strain>
    </source>
</reference>
<dbReference type="InterPro" id="IPR036537">
    <property type="entry name" value="Adaptor_Cbl_N_dom_sf"/>
</dbReference>
<gene>
    <name evidence="1" type="ORF">FB45DRAFT_1033036</name>
</gene>
<organism evidence="1 2">
    <name type="scientific">Roridomyces roridus</name>
    <dbReference type="NCBI Taxonomy" id="1738132"/>
    <lineage>
        <taxon>Eukaryota</taxon>
        <taxon>Fungi</taxon>
        <taxon>Dikarya</taxon>
        <taxon>Basidiomycota</taxon>
        <taxon>Agaricomycotina</taxon>
        <taxon>Agaricomycetes</taxon>
        <taxon>Agaricomycetidae</taxon>
        <taxon>Agaricales</taxon>
        <taxon>Marasmiineae</taxon>
        <taxon>Mycenaceae</taxon>
        <taxon>Roridomyces</taxon>
    </lineage>
</organism>
<accession>A0AAD7FHK3</accession>
<sequence>MRFLFRPRAKRKSGHNVLSASRTAYDVATTSLNALRESADAYPPLKSAVGGVLALWDIAERAKKAKSDARDIALRTEKILEVIADAVPDPTRIPPPMLQSIESFTRLLDDIGRRIEPITSGSVASRLVRLNRNESILREIRTQLDEQYRDFSVASALRVEVQQAQLSVFHEKARLDIKQTRLDLAQVSACTEAGRWEVARTMKGKTEMGADGRQTKNGTEMAIRNAAVGAEAMTTRAIETDLLLVEQDLRNKFHADAIVNATGLYGGAFPASGICLSHTHLLYFSYARTPTPPLCIPPVARSLVCLAVGIHRGPVNVALSGDDSCSPLRGALLRVVNDGTTSPKVNAALSTSADVSEDNEIIFIVPHTDNILLIGISKTTIAFSVALPFLSMHPASIQWRTPARTPIVVHTARPPRCRAPLRIRINRSQDFLFWSQRGGDGGSPPVYIFGWVGIPIRALAAPLSLSSRWAVGEAATSPVSTCRYAGVPRGLSRLIVALVVF</sequence>
<dbReference type="Gene3D" id="1.20.930.20">
    <property type="entry name" value="Adaptor protein Cbl, N-terminal domain"/>
    <property type="match status" value="1"/>
</dbReference>
<protein>
    <submittedName>
        <fullName evidence="1">Uncharacterized protein</fullName>
    </submittedName>
</protein>